<comment type="caution">
    <text evidence="2">The sequence shown here is derived from an EMBL/GenBank/DDBJ whole genome shotgun (WGS) entry which is preliminary data.</text>
</comment>
<proteinExistence type="predicted"/>
<dbReference type="AlphaFoldDB" id="A0A3L9DGR6"/>
<keyword evidence="3" id="KW-1185">Reference proteome</keyword>
<accession>A0A3L9DGR6</accession>
<protein>
    <submittedName>
        <fullName evidence="2">Uncharacterized protein</fullName>
    </submittedName>
</protein>
<feature type="region of interest" description="Disordered" evidence="1">
    <location>
        <begin position="1"/>
        <end position="34"/>
    </location>
</feature>
<gene>
    <name evidence="2" type="ORF">EAF07_10480</name>
</gene>
<dbReference type="Proteomes" id="UP000279194">
    <property type="component" value="Unassembled WGS sequence"/>
</dbReference>
<evidence type="ECO:0000256" key="1">
    <source>
        <dbReference type="SAM" id="MobiDB-lite"/>
    </source>
</evidence>
<evidence type="ECO:0000313" key="2">
    <source>
        <dbReference type="EMBL" id="RLY00796.1"/>
    </source>
</evidence>
<name>A0A3L9DGR6_9STRE</name>
<reference evidence="2 3" key="1">
    <citation type="submission" date="2018-10" db="EMBL/GenBank/DDBJ databases">
        <title>Streptococcus hillyeri sp. nov., isolated from equine tracheal sample.</title>
        <authorList>
            <person name="Macfadyen A.C."/>
            <person name="Waller A."/>
            <person name="Paterson G.K."/>
        </authorList>
    </citation>
    <scope>NUCLEOTIDE SEQUENCE [LARGE SCALE GENOMIC DNA]</scope>
    <source>
        <strain evidence="2 3">28462</strain>
    </source>
</reference>
<dbReference type="EMBL" id="RCVM01000060">
    <property type="protein sequence ID" value="RLY00796.1"/>
    <property type="molecule type" value="Genomic_DNA"/>
</dbReference>
<sequence>MGRSGSHGCVDRDTGGRKCLSGLGKEGSSGEEVGDEFDVMACWSRGDGRQVSVDVDGGG</sequence>
<organism evidence="2 3">
    <name type="scientific">Streptococcus hillyeri</name>
    <dbReference type="NCBI Taxonomy" id="2282420"/>
    <lineage>
        <taxon>Bacteria</taxon>
        <taxon>Bacillati</taxon>
        <taxon>Bacillota</taxon>
        <taxon>Bacilli</taxon>
        <taxon>Lactobacillales</taxon>
        <taxon>Streptococcaceae</taxon>
        <taxon>Streptococcus</taxon>
    </lineage>
</organism>
<evidence type="ECO:0000313" key="3">
    <source>
        <dbReference type="Proteomes" id="UP000279194"/>
    </source>
</evidence>